<comment type="catalytic activity">
    <reaction evidence="16 18">
        <text>N-acetyl-alpha-D-glucosamine 1-phosphate + UTP + H(+) = UDP-N-acetyl-alpha-D-glucosamine + diphosphate</text>
        <dbReference type="Rhea" id="RHEA:13509"/>
        <dbReference type="ChEBI" id="CHEBI:15378"/>
        <dbReference type="ChEBI" id="CHEBI:33019"/>
        <dbReference type="ChEBI" id="CHEBI:46398"/>
        <dbReference type="ChEBI" id="CHEBI:57705"/>
        <dbReference type="ChEBI" id="CHEBI:57776"/>
        <dbReference type="EC" id="2.7.7.23"/>
    </reaction>
</comment>
<dbReference type="GO" id="GO:0003977">
    <property type="term" value="F:UDP-N-acetylglucosamine diphosphorylase activity"/>
    <property type="evidence" value="ECO:0007669"/>
    <property type="project" value="UniProtKB-UniRule"/>
</dbReference>
<dbReference type="EC" id="2.3.1.157" evidence="18"/>
<comment type="similarity">
    <text evidence="2 18">In the C-terminal section; belongs to the transferase hexapeptide repeat family.</text>
</comment>
<evidence type="ECO:0000256" key="9">
    <source>
        <dbReference type="ARBA" id="ARBA00022842"/>
    </source>
</evidence>
<dbReference type="InterPro" id="IPR056729">
    <property type="entry name" value="GMPPB_C"/>
</dbReference>
<evidence type="ECO:0000313" key="22">
    <source>
        <dbReference type="EMBL" id="PNF78820.1"/>
    </source>
</evidence>
<comment type="caution">
    <text evidence="22">The sequence shown here is derived from an EMBL/GenBank/DDBJ whole genome shotgun (WGS) entry which is preliminary data.</text>
</comment>
<evidence type="ECO:0000256" key="18">
    <source>
        <dbReference type="HAMAP-Rule" id="MF_01631"/>
    </source>
</evidence>
<feature type="binding site" evidence="18">
    <location>
        <position position="224"/>
    </location>
    <ligand>
        <name>Mg(2+)</name>
        <dbReference type="ChEBI" id="CHEBI:18420"/>
    </ligand>
</feature>
<feature type="binding site" evidence="18">
    <location>
        <begin position="8"/>
        <end position="11"/>
    </location>
    <ligand>
        <name>UDP-N-acetyl-alpha-D-glucosamine</name>
        <dbReference type="ChEBI" id="CHEBI:57705"/>
    </ligand>
</feature>
<dbReference type="GO" id="GO:0009252">
    <property type="term" value="P:peptidoglycan biosynthetic process"/>
    <property type="evidence" value="ECO:0007669"/>
    <property type="project" value="UniProtKB-UniRule"/>
</dbReference>
<evidence type="ECO:0000256" key="14">
    <source>
        <dbReference type="ARBA" id="ARBA00023316"/>
    </source>
</evidence>
<reference evidence="22 23" key="1">
    <citation type="submission" date="2018-01" db="EMBL/GenBank/DDBJ databases">
        <title>Denitrification phenotypes of diverse strains of Pseudomonas stutzeri.</title>
        <authorList>
            <person name="Milligan D.A."/>
            <person name="Bergaust L."/>
            <person name="Bakken L.R."/>
            <person name="Frostegard A."/>
        </authorList>
    </citation>
    <scope>NUCLEOTIDE SEQUENCE [LARGE SCALE GENOMIC DNA]</scope>
    <source>
        <strain evidence="22 23">KC</strain>
    </source>
</reference>
<feature type="binding site" evidence="18">
    <location>
        <begin position="99"/>
        <end position="101"/>
    </location>
    <ligand>
        <name>UDP-N-acetyl-alpha-D-glucosamine</name>
        <dbReference type="ChEBI" id="CHEBI:57705"/>
    </ligand>
</feature>
<dbReference type="GO" id="GO:0005737">
    <property type="term" value="C:cytoplasm"/>
    <property type="evidence" value="ECO:0007669"/>
    <property type="project" value="UniProtKB-SubCell"/>
</dbReference>
<dbReference type="UniPathway" id="UPA00973"/>
<dbReference type="Gene3D" id="2.160.10.10">
    <property type="entry name" value="Hexapeptide repeat proteins"/>
    <property type="match status" value="1"/>
</dbReference>
<dbReference type="PANTHER" id="PTHR43584">
    <property type="entry name" value="NUCLEOTIDYL TRANSFERASE"/>
    <property type="match status" value="1"/>
</dbReference>
<dbReference type="InterPro" id="IPR001451">
    <property type="entry name" value="Hexapep"/>
</dbReference>
<comment type="pathway">
    <text evidence="18">Nucleotide-sugar biosynthesis; UDP-N-acetyl-alpha-D-glucosamine biosynthesis; UDP-N-acetyl-alpha-D-glucosamine from N-acetyl-alpha-D-glucosamine 1-phosphate: step 1/1.</text>
</comment>
<dbReference type="CDD" id="cd03353">
    <property type="entry name" value="LbH_GlmU_C"/>
    <property type="match status" value="1"/>
</dbReference>
<comment type="function">
    <text evidence="17 18">Catalyzes the last two sequential reactions in the de novo biosynthetic pathway for UDP-N-acetylglucosamine (UDP-GlcNAc). The C-terminal domain catalyzes the transfer of acetyl group from acetyl coenzyme A to glucosamine-1-phosphate (GlcN-1-P) to produce N-acetylglucosamine-1-phosphate (GlcNAc-1-P), which is converted into UDP-GlcNAc by the transfer of uridine 5-monophosphate (from uridine 5-triphosphate), a reaction catalyzed by the N-terminal domain.</text>
</comment>
<feature type="binding site" evidence="18">
    <location>
        <begin position="383"/>
        <end position="384"/>
    </location>
    <ligand>
        <name>acetyl-CoA</name>
        <dbReference type="ChEBI" id="CHEBI:57288"/>
    </ligand>
</feature>
<feature type="region of interest" description="N-acetyltransferase" evidence="18">
    <location>
        <begin position="248"/>
        <end position="453"/>
    </location>
</feature>
<feature type="domain" description="Mannose-1-phosphate guanyltransferase C-terminal" evidence="21">
    <location>
        <begin position="260"/>
        <end position="342"/>
    </location>
</feature>
<evidence type="ECO:0000256" key="19">
    <source>
        <dbReference type="SAM" id="MobiDB-lite"/>
    </source>
</evidence>
<dbReference type="Pfam" id="PF00132">
    <property type="entry name" value="Hexapep"/>
    <property type="match status" value="1"/>
</dbReference>
<dbReference type="InterPro" id="IPR005882">
    <property type="entry name" value="Bifunctional_GlmU"/>
</dbReference>
<evidence type="ECO:0000256" key="4">
    <source>
        <dbReference type="ARBA" id="ARBA00022490"/>
    </source>
</evidence>
<feature type="binding site" evidence="18">
    <location>
        <position position="73"/>
    </location>
    <ligand>
        <name>UDP-N-acetyl-alpha-D-glucosamine</name>
        <dbReference type="ChEBI" id="CHEBI:57705"/>
    </ligand>
</feature>
<dbReference type="UniPathway" id="UPA00113">
    <property type="reaction ID" value="UER00532"/>
</dbReference>
<proteinExistence type="inferred from homology"/>
<dbReference type="GO" id="GO:0006048">
    <property type="term" value="P:UDP-N-acetylglucosamine biosynthetic process"/>
    <property type="evidence" value="ECO:0007669"/>
    <property type="project" value="UniProtKB-UniPathway"/>
</dbReference>
<feature type="binding site" evidence="18">
    <location>
        <position position="377"/>
    </location>
    <ligand>
        <name>acetyl-CoA</name>
        <dbReference type="ChEBI" id="CHEBI:57288"/>
    </ligand>
</feature>
<evidence type="ECO:0000256" key="1">
    <source>
        <dbReference type="ARBA" id="ARBA00004496"/>
    </source>
</evidence>
<dbReference type="OrthoDB" id="9775031at2"/>
<organism evidence="22 23">
    <name type="scientific">Stutzerimonas stutzeri</name>
    <name type="common">Pseudomonas stutzeri</name>
    <dbReference type="NCBI Taxonomy" id="316"/>
    <lineage>
        <taxon>Bacteria</taxon>
        <taxon>Pseudomonadati</taxon>
        <taxon>Pseudomonadota</taxon>
        <taxon>Gammaproteobacteria</taxon>
        <taxon>Pseudomonadales</taxon>
        <taxon>Pseudomonadaceae</taxon>
        <taxon>Stutzerimonas</taxon>
    </lineage>
</organism>
<dbReference type="CDD" id="cd02540">
    <property type="entry name" value="GT2_GlmU_N_bac"/>
    <property type="match status" value="1"/>
</dbReference>
<feature type="binding site" evidence="18">
    <location>
        <position position="420"/>
    </location>
    <ligand>
        <name>acetyl-CoA</name>
        <dbReference type="ChEBI" id="CHEBI:57288"/>
    </ligand>
</feature>
<evidence type="ECO:0000256" key="13">
    <source>
        <dbReference type="ARBA" id="ARBA00023315"/>
    </source>
</evidence>
<dbReference type="RefSeq" id="WP_102826752.1">
    <property type="nucleotide sequence ID" value="NZ_CP139348.1"/>
</dbReference>
<evidence type="ECO:0000256" key="11">
    <source>
        <dbReference type="ARBA" id="ARBA00022984"/>
    </source>
</evidence>
<keyword evidence="7 18" id="KW-0479">Metal-binding</keyword>
<dbReference type="EMBL" id="POUN01000007">
    <property type="protein sequence ID" value="PNF78820.1"/>
    <property type="molecule type" value="Genomic_DNA"/>
</dbReference>
<dbReference type="GO" id="GO:0000287">
    <property type="term" value="F:magnesium ion binding"/>
    <property type="evidence" value="ECO:0007669"/>
    <property type="project" value="UniProtKB-UniRule"/>
</dbReference>
<comment type="cofactor">
    <cofactor evidence="18">
        <name>Mg(2+)</name>
        <dbReference type="ChEBI" id="CHEBI:18420"/>
    </cofactor>
    <text evidence="18">Binds 1 Mg(2+) ion per subunit.</text>
</comment>
<keyword evidence="13 18" id="KW-0012">Acyltransferase</keyword>
<evidence type="ECO:0000259" key="20">
    <source>
        <dbReference type="Pfam" id="PF12804"/>
    </source>
</evidence>
<feature type="binding site" evidence="18">
    <location>
        <position position="22"/>
    </location>
    <ligand>
        <name>UDP-N-acetyl-alpha-D-glucosamine</name>
        <dbReference type="ChEBI" id="CHEBI:57705"/>
    </ligand>
</feature>
<dbReference type="InterPro" id="IPR011004">
    <property type="entry name" value="Trimer_LpxA-like_sf"/>
</dbReference>
<feature type="binding site" evidence="18">
    <location>
        <position position="166"/>
    </location>
    <ligand>
        <name>UDP-N-acetyl-alpha-D-glucosamine</name>
        <dbReference type="ChEBI" id="CHEBI:57705"/>
    </ligand>
</feature>
<dbReference type="GO" id="GO:0009245">
    <property type="term" value="P:lipid A biosynthetic process"/>
    <property type="evidence" value="ECO:0007669"/>
    <property type="project" value="UniProtKB-UniRule"/>
</dbReference>
<dbReference type="InterPro" id="IPR050065">
    <property type="entry name" value="GlmU-like"/>
</dbReference>
<feature type="binding site" evidence="18">
    <location>
        <position position="151"/>
    </location>
    <ligand>
        <name>UDP-N-acetyl-alpha-D-glucosamine</name>
        <dbReference type="ChEBI" id="CHEBI:57705"/>
    </ligand>
</feature>
<dbReference type="GO" id="GO:0000902">
    <property type="term" value="P:cell morphogenesis"/>
    <property type="evidence" value="ECO:0007669"/>
    <property type="project" value="UniProtKB-UniRule"/>
</dbReference>
<keyword evidence="12 18" id="KW-0511">Multifunctional enzyme</keyword>
<dbReference type="NCBIfam" id="TIGR01173">
    <property type="entry name" value="glmU"/>
    <property type="match status" value="1"/>
</dbReference>
<name>A0A2N8RWR3_STUST</name>
<dbReference type="InterPro" id="IPR025877">
    <property type="entry name" value="MobA-like_NTP_Trfase"/>
</dbReference>
<dbReference type="Proteomes" id="UP000235925">
    <property type="component" value="Unassembled WGS sequence"/>
</dbReference>
<evidence type="ECO:0000256" key="16">
    <source>
        <dbReference type="ARBA" id="ARBA00048493"/>
    </source>
</evidence>
<keyword evidence="10 18" id="KW-0133">Cell shape</keyword>
<comment type="catalytic activity">
    <reaction evidence="15 18">
        <text>alpha-D-glucosamine 1-phosphate + acetyl-CoA = N-acetyl-alpha-D-glucosamine 1-phosphate + CoA + H(+)</text>
        <dbReference type="Rhea" id="RHEA:13725"/>
        <dbReference type="ChEBI" id="CHEBI:15378"/>
        <dbReference type="ChEBI" id="CHEBI:57287"/>
        <dbReference type="ChEBI" id="CHEBI:57288"/>
        <dbReference type="ChEBI" id="CHEBI:57776"/>
        <dbReference type="ChEBI" id="CHEBI:58516"/>
        <dbReference type="EC" id="2.3.1.157"/>
    </reaction>
</comment>
<keyword evidence="14 18" id="KW-0961">Cell wall biogenesis/degradation</keyword>
<evidence type="ECO:0000313" key="23">
    <source>
        <dbReference type="Proteomes" id="UP000235925"/>
    </source>
</evidence>
<feature type="region of interest" description="Linker" evidence="18">
    <location>
        <begin position="227"/>
        <end position="247"/>
    </location>
</feature>
<keyword evidence="4 18" id="KW-0963">Cytoplasm</keyword>
<dbReference type="NCBIfam" id="NF010933">
    <property type="entry name" value="PRK14353.1"/>
    <property type="match status" value="1"/>
</dbReference>
<dbReference type="SUPFAM" id="SSF51161">
    <property type="entry name" value="Trimeric LpxA-like enzymes"/>
    <property type="match status" value="1"/>
</dbReference>
<dbReference type="Pfam" id="PF25087">
    <property type="entry name" value="GMPPB_C"/>
    <property type="match status" value="1"/>
</dbReference>
<keyword evidence="5 18" id="KW-0808">Transferase</keyword>
<dbReference type="EC" id="2.7.7.23" evidence="18"/>
<feature type="domain" description="MobA-like NTP transferase" evidence="20">
    <location>
        <begin position="6"/>
        <end position="124"/>
    </location>
</feature>
<accession>A0A2N8RWR3</accession>
<keyword evidence="8 18" id="KW-0677">Repeat</keyword>
<feature type="binding site" evidence="18">
    <location>
        <position position="348"/>
    </location>
    <ligand>
        <name>UDP-N-acetyl-alpha-D-glucosamine</name>
        <dbReference type="ChEBI" id="CHEBI:57705"/>
    </ligand>
</feature>
<feature type="binding site" evidence="18">
    <location>
        <position position="437"/>
    </location>
    <ligand>
        <name>acetyl-CoA</name>
        <dbReference type="ChEBI" id="CHEBI:57288"/>
    </ligand>
</feature>
<dbReference type="InterPro" id="IPR029044">
    <property type="entry name" value="Nucleotide-diphossugar_trans"/>
</dbReference>
<dbReference type="SUPFAM" id="SSF53448">
    <property type="entry name" value="Nucleotide-diphospho-sugar transferases"/>
    <property type="match status" value="1"/>
</dbReference>
<feature type="binding site" evidence="18">
    <location>
        <position position="330"/>
    </location>
    <ligand>
        <name>UDP-N-acetyl-alpha-D-glucosamine</name>
        <dbReference type="ChEBI" id="CHEBI:57705"/>
    </ligand>
</feature>
<keyword evidence="11 18" id="KW-0573">Peptidoglycan synthesis</keyword>
<dbReference type="Gene3D" id="3.90.550.10">
    <property type="entry name" value="Spore Coat Polysaccharide Biosynthesis Protein SpsA, Chain A"/>
    <property type="match status" value="1"/>
</dbReference>
<evidence type="ECO:0000256" key="8">
    <source>
        <dbReference type="ARBA" id="ARBA00022737"/>
    </source>
</evidence>
<sequence>MSLDIVILAAGQGTRMRSALPKVLHPVAGKSMLGHVVDTARALQPKSIQVVIGHGAEQVRQRLGGDDLNYVVQAEQLGTGHAVAQALPHLSAERVLILYGDVPLIEVETLQRLLQKVSPEQLALLTVALDDPTGYGRIVRDERGEVQAIVEHKDASDAQKAIREGNTGILAVPGSRIGEWLGRLSNSNVQGEYYLTDVIAMAVADGLRVATEQPRDAMEVQGANDRIQLAELERHYQHRAARRLMAQGVTLRDPARFDLRGEVSVGRDVLIDVNVVLEGTVVIEDNVQIGPNCVIKDSTLRRGAIIKANSHLEGAVVGEGADCGPFARLRPGSILGAKAHVGNFVELKNATLGEGAKAGHLSYLGDAEIGARTNIGAGTITCNYDGANKFKTVMGEDVFIGSNSSLVAPLTLGDGATTGAGSTITEDVPANTLGLGRGRQRNIEGWQRPVKKT</sequence>
<feature type="binding site" evidence="18">
    <location>
        <position position="363"/>
    </location>
    <ligand>
        <name>UDP-N-acetyl-alpha-D-glucosamine</name>
        <dbReference type="ChEBI" id="CHEBI:57705"/>
    </ligand>
</feature>
<evidence type="ECO:0000256" key="5">
    <source>
        <dbReference type="ARBA" id="ARBA00022679"/>
    </source>
</evidence>
<evidence type="ECO:0000256" key="17">
    <source>
        <dbReference type="ARBA" id="ARBA00049628"/>
    </source>
</evidence>
<evidence type="ECO:0000259" key="21">
    <source>
        <dbReference type="Pfam" id="PF25087"/>
    </source>
</evidence>
<evidence type="ECO:0000256" key="3">
    <source>
        <dbReference type="ARBA" id="ARBA00007947"/>
    </source>
</evidence>
<evidence type="ECO:0000256" key="15">
    <source>
        <dbReference type="ARBA" id="ARBA00048247"/>
    </source>
</evidence>
<evidence type="ECO:0000256" key="7">
    <source>
        <dbReference type="ARBA" id="ARBA00022723"/>
    </source>
</evidence>
<evidence type="ECO:0000256" key="6">
    <source>
        <dbReference type="ARBA" id="ARBA00022695"/>
    </source>
</evidence>
<feature type="active site" description="Proton acceptor" evidence="18">
    <location>
        <position position="360"/>
    </location>
</feature>
<feature type="binding site" evidence="18">
    <location>
        <position position="374"/>
    </location>
    <ligand>
        <name>UDP-N-acetyl-alpha-D-glucosamine</name>
        <dbReference type="ChEBI" id="CHEBI:57705"/>
    </ligand>
</feature>
<dbReference type="GO" id="GO:0071555">
    <property type="term" value="P:cell wall organization"/>
    <property type="evidence" value="ECO:0007669"/>
    <property type="project" value="UniProtKB-KW"/>
</dbReference>
<comment type="subunit">
    <text evidence="18">Homotrimer.</text>
</comment>
<keyword evidence="9 18" id="KW-0460">Magnesium</keyword>
<gene>
    <name evidence="18 22" type="primary">glmU</name>
    <name evidence="22" type="ORF">CXK92_19925</name>
</gene>
<feature type="region of interest" description="Disordered" evidence="19">
    <location>
        <begin position="422"/>
        <end position="453"/>
    </location>
</feature>
<comment type="pathway">
    <text evidence="18">Nucleotide-sugar biosynthesis; UDP-N-acetyl-alpha-D-glucosamine biosynthesis; N-acetyl-alpha-D-glucosamine 1-phosphate from alpha-D-glucosamine 6-phosphate (route II): step 2/2.</text>
</comment>
<dbReference type="HAMAP" id="MF_01631">
    <property type="entry name" value="GlmU"/>
    <property type="match status" value="1"/>
</dbReference>
<evidence type="ECO:0000256" key="2">
    <source>
        <dbReference type="ARBA" id="ARBA00007707"/>
    </source>
</evidence>
<dbReference type="GO" id="GO:0008360">
    <property type="term" value="P:regulation of cell shape"/>
    <property type="evidence" value="ECO:0007669"/>
    <property type="project" value="UniProtKB-KW"/>
</dbReference>
<feature type="binding site" evidence="18">
    <location>
        <position position="136"/>
    </location>
    <ligand>
        <name>UDP-N-acetyl-alpha-D-glucosamine</name>
        <dbReference type="ChEBI" id="CHEBI:57705"/>
    </ligand>
</feature>
<dbReference type="PANTHER" id="PTHR43584:SF3">
    <property type="entry name" value="BIFUNCTIONAL PROTEIN GLMU"/>
    <property type="match status" value="1"/>
</dbReference>
<evidence type="ECO:0000256" key="12">
    <source>
        <dbReference type="ARBA" id="ARBA00023268"/>
    </source>
</evidence>
<feature type="binding site" evidence="18">
    <location>
        <position position="101"/>
    </location>
    <ligand>
        <name>Mg(2+)</name>
        <dbReference type="ChEBI" id="CHEBI:18420"/>
    </ligand>
</feature>
<dbReference type="InterPro" id="IPR038009">
    <property type="entry name" value="GlmU_C_LbH"/>
</dbReference>
<feature type="binding site" evidence="18">
    <location>
        <position position="402"/>
    </location>
    <ligand>
        <name>acetyl-CoA</name>
        <dbReference type="ChEBI" id="CHEBI:57288"/>
    </ligand>
</feature>
<comment type="pathway">
    <text evidence="18">Bacterial outer membrane biogenesis; LPS lipid A biosynthesis.</text>
</comment>
<dbReference type="GO" id="GO:0019134">
    <property type="term" value="F:glucosamine-1-phosphate N-acetyltransferase activity"/>
    <property type="evidence" value="ECO:0007669"/>
    <property type="project" value="UniProtKB-UniRule"/>
</dbReference>
<feature type="binding site" evidence="18">
    <location>
        <position position="224"/>
    </location>
    <ligand>
        <name>UDP-N-acetyl-alpha-D-glucosamine</name>
        <dbReference type="ChEBI" id="CHEBI:57705"/>
    </ligand>
</feature>
<dbReference type="AlphaFoldDB" id="A0A2N8RWR3"/>
<feature type="region of interest" description="Pyrophosphorylase" evidence="18">
    <location>
        <begin position="1"/>
        <end position="226"/>
    </location>
</feature>
<feature type="binding site" evidence="18">
    <location>
        <begin position="78"/>
        <end position="79"/>
    </location>
    <ligand>
        <name>UDP-N-acetyl-alpha-D-glucosamine</name>
        <dbReference type="ChEBI" id="CHEBI:57705"/>
    </ligand>
</feature>
<keyword evidence="6 18" id="KW-0548">Nucleotidyltransferase</keyword>
<protein>
    <recommendedName>
        <fullName evidence="18">Bifunctional protein GlmU</fullName>
    </recommendedName>
    <domain>
        <recommendedName>
            <fullName evidence="18">UDP-N-acetylglucosamine pyrophosphorylase</fullName>
            <ecNumber evidence="18">2.7.7.23</ecNumber>
        </recommendedName>
        <alternativeName>
            <fullName evidence="18">N-acetylglucosamine-1-phosphate uridyltransferase</fullName>
        </alternativeName>
    </domain>
    <domain>
        <recommendedName>
            <fullName evidence="18">Glucosamine-1-phosphate N-acetyltransferase</fullName>
            <ecNumber evidence="18">2.3.1.157</ecNumber>
        </recommendedName>
    </domain>
</protein>
<dbReference type="Pfam" id="PF12804">
    <property type="entry name" value="NTP_transf_3"/>
    <property type="match status" value="1"/>
</dbReference>
<comment type="similarity">
    <text evidence="3 18">In the N-terminal section; belongs to the N-acetylglucosamine-1-phosphate uridyltransferase family.</text>
</comment>
<comment type="subcellular location">
    <subcellularLocation>
        <location evidence="1 18">Cytoplasm</location>
    </subcellularLocation>
</comment>
<evidence type="ECO:0000256" key="10">
    <source>
        <dbReference type="ARBA" id="ARBA00022960"/>
    </source>
</evidence>
<dbReference type="GO" id="GO:0016020">
    <property type="term" value="C:membrane"/>
    <property type="evidence" value="ECO:0007669"/>
    <property type="project" value="GOC"/>
</dbReference>